<sequence length="426" mass="46455">MRAQLLCGACCSGSGSGRACGSQCAGPYFNLLAAHAGSFAGTFLKRGAACCRVLALVDGPGGCGCVQPCYRWLLACRYIAHTTSIRQGADLYFTVGEVAQRTQLTVRTLHHYDTIGLVRPSGRSPAGYRLYHVQDIERLHAVQSLKQLGLSLEAIAEVLQGQGVQPLVLIEQQMAQVQQALEQAQLLKDKLLLVRDQLRSSQAAADSAQALLQGMQLLSSYQQFLPVGQVRRLLSSWRRARGQWQPLALALQQCQQQGLPADAPEVQQLAQQWMHVAMAVFGGQLSTIRQWADMHKHAPQTAAHMGLDTALLAYLEQAIGMRMAALLRHMSAQELEKLDGSLGPQWVQLAADAQALVAAGVAADTPQAQALASRYAELLHRTVRHDAALAEKMRRAYHQEPILSHGHYLSPALRNFLEKALDPDVT</sequence>
<dbReference type="GO" id="GO:0003677">
    <property type="term" value="F:DNA binding"/>
    <property type="evidence" value="ECO:0007669"/>
    <property type="project" value="UniProtKB-KW"/>
</dbReference>
<evidence type="ECO:0000259" key="6">
    <source>
        <dbReference type="PROSITE" id="PS50937"/>
    </source>
</evidence>
<keyword evidence="4" id="KW-0804">Transcription</keyword>
<evidence type="ECO:0000256" key="3">
    <source>
        <dbReference type="ARBA" id="ARBA00023125"/>
    </source>
</evidence>
<dbReference type="GO" id="GO:0003700">
    <property type="term" value="F:DNA-binding transcription factor activity"/>
    <property type="evidence" value="ECO:0007669"/>
    <property type="project" value="InterPro"/>
</dbReference>
<keyword evidence="1" id="KW-0678">Repressor</keyword>
<keyword evidence="2" id="KW-0805">Transcription regulation</keyword>
<name>A0A1V0BHL2_9BURK</name>
<gene>
    <name evidence="7" type="ORF">B5M06_15105</name>
</gene>
<proteinExistence type="predicted"/>
<accession>A0A1V0BHL2</accession>
<dbReference type="InterPro" id="IPR047057">
    <property type="entry name" value="MerR_fam"/>
</dbReference>
<dbReference type="InterPro" id="IPR009061">
    <property type="entry name" value="DNA-bd_dom_put_sf"/>
</dbReference>
<evidence type="ECO:0000256" key="2">
    <source>
        <dbReference type="ARBA" id="ARBA00023015"/>
    </source>
</evidence>
<evidence type="ECO:0000256" key="1">
    <source>
        <dbReference type="ARBA" id="ARBA00022491"/>
    </source>
</evidence>
<dbReference type="EMBL" id="CP020121">
    <property type="protein sequence ID" value="AQZ99381.1"/>
    <property type="molecule type" value="Genomic_DNA"/>
</dbReference>
<feature type="coiled-coil region" evidence="5">
    <location>
        <begin position="167"/>
        <end position="197"/>
    </location>
</feature>
<dbReference type="SMART" id="SM00422">
    <property type="entry name" value="HTH_MERR"/>
    <property type="match status" value="1"/>
</dbReference>
<evidence type="ECO:0000256" key="5">
    <source>
        <dbReference type="SAM" id="Coils"/>
    </source>
</evidence>
<keyword evidence="5" id="KW-0175">Coiled coil</keyword>
<dbReference type="InterPro" id="IPR000551">
    <property type="entry name" value="MerR-type_HTH_dom"/>
</dbReference>
<reference evidence="7 8" key="1">
    <citation type="submission" date="2017-03" db="EMBL/GenBank/DDBJ databases">
        <title>Rapid Whole Genome Sequencing of Comamonas kerstersii Causing Continuous ambulatory Peritoneal Dialysis-Associated Peritonitis.</title>
        <authorList>
            <person name="Zheng B."/>
        </authorList>
    </citation>
    <scope>NUCLEOTIDE SEQUENCE [LARGE SCALE GENOMIC DNA]</scope>
    <source>
        <strain evidence="7 8">8943</strain>
    </source>
</reference>
<dbReference type="KEGG" id="cke:B5M06_15105"/>
<dbReference type="InterPro" id="IPR012925">
    <property type="entry name" value="TipAS_dom"/>
</dbReference>
<dbReference type="PROSITE" id="PS50937">
    <property type="entry name" value="HTH_MERR_2"/>
    <property type="match status" value="1"/>
</dbReference>
<dbReference type="SUPFAM" id="SSF46955">
    <property type="entry name" value="Putative DNA-binding domain"/>
    <property type="match status" value="1"/>
</dbReference>
<dbReference type="Pfam" id="PF07739">
    <property type="entry name" value="TipAS"/>
    <property type="match status" value="1"/>
</dbReference>
<feature type="domain" description="HTH merR-type" evidence="6">
    <location>
        <begin position="92"/>
        <end position="161"/>
    </location>
</feature>
<dbReference type="Pfam" id="PF13411">
    <property type="entry name" value="MerR_1"/>
    <property type="match status" value="1"/>
</dbReference>
<dbReference type="PANTHER" id="PTHR30204:SF69">
    <property type="entry name" value="MERR-FAMILY TRANSCRIPTIONAL REGULATOR"/>
    <property type="match status" value="1"/>
</dbReference>
<dbReference type="AlphaFoldDB" id="A0A1V0BHL2"/>
<evidence type="ECO:0000313" key="8">
    <source>
        <dbReference type="Proteomes" id="UP000242792"/>
    </source>
</evidence>
<dbReference type="PRINTS" id="PR00040">
    <property type="entry name" value="HTHMERR"/>
</dbReference>
<dbReference type="CDD" id="cd01106">
    <property type="entry name" value="HTH_TipAL-Mta"/>
    <property type="match status" value="1"/>
</dbReference>
<evidence type="ECO:0000256" key="4">
    <source>
        <dbReference type="ARBA" id="ARBA00023163"/>
    </source>
</evidence>
<protein>
    <recommendedName>
        <fullName evidence="6">HTH merR-type domain-containing protein</fullName>
    </recommendedName>
</protein>
<dbReference type="PROSITE" id="PS00552">
    <property type="entry name" value="HTH_MERR_1"/>
    <property type="match status" value="1"/>
</dbReference>
<dbReference type="Gene3D" id="1.10.1660.10">
    <property type="match status" value="1"/>
</dbReference>
<keyword evidence="3" id="KW-0238">DNA-binding</keyword>
<organism evidence="7 8">
    <name type="scientific">Comamonas kerstersii</name>
    <dbReference type="NCBI Taxonomy" id="225992"/>
    <lineage>
        <taxon>Bacteria</taxon>
        <taxon>Pseudomonadati</taxon>
        <taxon>Pseudomonadota</taxon>
        <taxon>Betaproteobacteria</taxon>
        <taxon>Burkholderiales</taxon>
        <taxon>Comamonadaceae</taxon>
        <taxon>Comamonas</taxon>
    </lineage>
</organism>
<dbReference type="PANTHER" id="PTHR30204">
    <property type="entry name" value="REDOX-CYCLING DRUG-SENSING TRANSCRIPTIONAL ACTIVATOR SOXR"/>
    <property type="match status" value="1"/>
</dbReference>
<dbReference type="Proteomes" id="UP000242792">
    <property type="component" value="Chromosome"/>
</dbReference>
<evidence type="ECO:0000313" key="7">
    <source>
        <dbReference type="EMBL" id="AQZ99381.1"/>
    </source>
</evidence>